<dbReference type="Pfam" id="PF01370">
    <property type="entry name" value="Epimerase"/>
    <property type="match status" value="1"/>
</dbReference>
<dbReference type="Pfam" id="PF08338">
    <property type="entry name" value="DUF1731"/>
    <property type="match status" value="1"/>
</dbReference>
<reference evidence="4" key="2">
    <citation type="submission" date="2020-09" db="EMBL/GenBank/DDBJ databases">
        <authorList>
            <person name="Sun Q."/>
            <person name="Kim S."/>
        </authorList>
    </citation>
    <scope>NUCLEOTIDE SEQUENCE</scope>
    <source>
        <strain evidence="4">KCTC 22169</strain>
    </source>
</reference>
<comment type="caution">
    <text evidence="4">The sequence shown here is derived from an EMBL/GenBank/DDBJ whole genome shotgun (WGS) entry which is preliminary data.</text>
</comment>
<reference evidence="4" key="1">
    <citation type="journal article" date="2014" name="Int. J. Syst. Evol. Microbiol.">
        <title>Complete genome sequence of Corynebacterium casei LMG S-19264T (=DSM 44701T), isolated from a smear-ripened cheese.</title>
        <authorList>
            <consortium name="US DOE Joint Genome Institute (JGI-PGF)"/>
            <person name="Walter F."/>
            <person name="Albersmeier A."/>
            <person name="Kalinowski J."/>
            <person name="Ruckert C."/>
        </authorList>
    </citation>
    <scope>NUCLEOTIDE SEQUENCE</scope>
    <source>
        <strain evidence="4">KCTC 22169</strain>
    </source>
</reference>
<evidence type="ECO:0000256" key="1">
    <source>
        <dbReference type="ARBA" id="ARBA00009353"/>
    </source>
</evidence>
<evidence type="ECO:0000313" key="4">
    <source>
        <dbReference type="EMBL" id="GGX66824.1"/>
    </source>
</evidence>
<dbReference type="AlphaFoldDB" id="A0A918KKX1"/>
<dbReference type="InterPro" id="IPR013549">
    <property type="entry name" value="DUF1731"/>
</dbReference>
<gene>
    <name evidence="4" type="ORF">GCM10007392_38230</name>
</gene>
<evidence type="ECO:0000259" key="3">
    <source>
        <dbReference type="Pfam" id="PF08338"/>
    </source>
</evidence>
<dbReference type="NCBIfam" id="TIGR01777">
    <property type="entry name" value="yfcH"/>
    <property type="match status" value="1"/>
</dbReference>
<protein>
    <submittedName>
        <fullName evidence="4">NAD-dependent dehydratase</fullName>
    </submittedName>
</protein>
<feature type="domain" description="NAD-dependent epimerase/dehydratase" evidence="2">
    <location>
        <begin position="3"/>
        <end position="210"/>
    </location>
</feature>
<accession>A0A918KKX1</accession>
<comment type="similarity">
    <text evidence="1">Belongs to the NAD(P)-dependent epimerase/dehydratase family. SDR39U1 subfamily.</text>
</comment>
<dbReference type="InterPro" id="IPR001509">
    <property type="entry name" value="Epimerase_deHydtase"/>
</dbReference>
<dbReference type="RefSeq" id="WP_189611723.1">
    <property type="nucleotide sequence ID" value="NZ_BMXR01000010.1"/>
</dbReference>
<dbReference type="SUPFAM" id="SSF51735">
    <property type="entry name" value="NAD(P)-binding Rossmann-fold domains"/>
    <property type="match status" value="1"/>
</dbReference>
<sequence>MKVLITGASGLLGSALAQRYLERGHELWCWQHRRPLPEALAGHVRSVHTVEDLSGHFDQVVNLAGASIAGGPWTSSRRNIIRESRVEFTRTLLTAAREHRYSIGHLISGSAVGYYGNNRQPVNEDAPPGTGFGAEFVSEWEAVARSFDDCIPHISLVRTGLVLSHRGGLLTPLTLPARFGLATRLGNGRQGQSWIHERDWLNAIDWIQEQTLTGPVNLTAPNPVSQDEFNATLARVLRRPYFMRMPGAPLRLALGEMASLVLEGQYVHPEKLQHSGFTFQFGYLEDALRQVLGRA</sequence>
<dbReference type="PANTHER" id="PTHR11092">
    <property type="entry name" value="SUGAR NUCLEOTIDE EPIMERASE RELATED"/>
    <property type="match status" value="1"/>
</dbReference>
<dbReference type="InterPro" id="IPR036291">
    <property type="entry name" value="NAD(P)-bd_dom_sf"/>
</dbReference>
<dbReference type="PANTHER" id="PTHR11092:SF0">
    <property type="entry name" value="EPIMERASE FAMILY PROTEIN SDR39U1"/>
    <property type="match status" value="1"/>
</dbReference>
<dbReference type="Gene3D" id="3.40.50.720">
    <property type="entry name" value="NAD(P)-binding Rossmann-like Domain"/>
    <property type="match status" value="1"/>
</dbReference>
<feature type="domain" description="DUF1731" evidence="3">
    <location>
        <begin position="245"/>
        <end position="291"/>
    </location>
</feature>
<name>A0A918KKX1_9GAMM</name>
<evidence type="ECO:0000259" key="2">
    <source>
        <dbReference type="Pfam" id="PF01370"/>
    </source>
</evidence>
<keyword evidence="5" id="KW-1185">Reference proteome</keyword>
<dbReference type="EMBL" id="BMXR01000010">
    <property type="protein sequence ID" value="GGX66824.1"/>
    <property type="molecule type" value="Genomic_DNA"/>
</dbReference>
<proteinExistence type="inferred from homology"/>
<evidence type="ECO:0000313" key="5">
    <source>
        <dbReference type="Proteomes" id="UP000626148"/>
    </source>
</evidence>
<dbReference type="InterPro" id="IPR010099">
    <property type="entry name" value="SDR39U1"/>
</dbReference>
<organism evidence="4 5">
    <name type="scientific">Saccharospirillum salsuginis</name>
    <dbReference type="NCBI Taxonomy" id="418750"/>
    <lineage>
        <taxon>Bacteria</taxon>
        <taxon>Pseudomonadati</taxon>
        <taxon>Pseudomonadota</taxon>
        <taxon>Gammaproteobacteria</taxon>
        <taxon>Oceanospirillales</taxon>
        <taxon>Saccharospirillaceae</taxon>
        <taxon>Saccharospirillum</taxon>
    </lineage>
</organism>
<dbReference type="Proteomes" id="UP000626148">
    <property type="component" value="Unassembled WGS sequence"/>
</dbReference>